<dbReference type="AlphaFoldDB" id="A0A916S2R7"/>
<evidence type="ECO:0000259" key="4">
    <source>
        <dbReference type="Pfam" id="PF00205"/>
    </source>
</evidence>
<feature type="domain" description="Thiamine pyrophosphate enzyme central" evidence="4">
    <location>
        <begin position="201"/>
        <end position="331"/>
    </location>
</feature>
<protein>
    <submittedName>
        <fullName evidence="7">Pyruvate oxidase</fullName>
    </submittedName>
</protein>
<dbReference type="SUPFAM" id="SSF52467">
    <property type="entry name" value="DHS-like NAD/FAD-binding domain"/>
    <property type="match status" value="1"/>
</dbReference>
<evidence type="ECO:0000259" key="6">
    <source>
        <dbReference type="Pfam" id="PF02776"/>
    </source>
</evidence>
<organism evidence="7 8">
    <name type="scientific">Edaphobacter acidisoli</name>
    <dbReference type="NCBI Taxonomy" id="2040573"/>
    <lineage>
        <taxon>Bacteria</taxon>
        <taxon>Pseudomonadati</taxon>
        <taxon>Acidobacteriota</taxon>
        <taxon>Terriglobia</taxon>
        <taxon>Terriglobales</taxon>
        <taxon>Acidobacteriaceae</taxon>
        <taxon>Edaphobacter</taxon>
    </lineage>
</organism>
<feature type="domain" description="Thiamine pyrophosphate enzyme TPP-binding" evidence="5">
    <location>
        <begin position="391"/>
        <end position="537"/>
    </location>
</feature>
<dbReference type="InterPro" id="IPR011766">
    <property type="entry name" value="TPP_enzyme_TPP-bd"/>
</dbReference>
<dbReference type="Pfam" id="PF02775">
    <property type="entry name" value="TPP_enzyme_C"/>
    <property type="match status" value="1"/>
</dbReference>
<dbReference type="EMBL" id="BMJB01000005">
    <property type="protein sequence ID" value="GGA80606.1"/>
    <property type="molecule type" value="Genomic_DNA"/>
</dbReference>
<comment type="similarity">
    <text evidence="1 3">Belongs to the TPP enzyme family.</text>
</comment>
<evidence type="ECO:0000313" key="7">
    <source>
        <dbReference type="EMBL" id="GGA80606.1"/>
    </source>
</evidence>
<dbReference type="InterPro" id="IPR012000">
    <property type="entry name" value="Thiamin_PyroP_enz_cen_dom"/>
</dbReference>
<dbReference type="PANTHER" id="PTHR42981">
    <property type="entry name" value="PYRUVATE DEHYDROGENASE [UBIQUINONE]"/>
    <property type="match status" value="1"/>
</dbReference>
<dbReference type="GO" id="GO:0003824">
    <property type="term" value="F:catalytic activity"/>
    <property type="evidence" value="ECO:0007669"/>
    <property type="project" value="InterPro"/>
</dbReference>
<reference evidence="7" key="2">
    <citation type="submission" date="2020-09" db="EMBL/GenBank/DDBJ databases">
        <authorList>
            <person name="Sun Q."/>
            <person name="Zhou Y."/>
        </authorList>
    </citation>
    <scope>NUCLEOTIDE SEQUENCE</scope>
    <source>
        <strain evidence="7">CGMCC 1.15447</strain>
    </source>
</reference>
<dbReference type="CDD" id="cd07039">
    <property type="entry name" value="TPP_PYR_POX"/>
    <property type="match status" value="1"/>
</dbReference>
<dbReference type="SUPFAM" id="SSF52518">
    <property type="entry name" value="Thiamin diphosphate-binding fold (THDP-binding)"/>
    <property type="match status" value="2"/>
</dbReference>
<gene>
    <name evidence="7" type="ORF">GCM10011507_34800</name>
</gene>
<evidence type="ECO:0000259" key="5">
    <source>
        <dbReference type="Pfam" id="PF02775"/>
    </source>
</evidence>
<dbReference type="Gene3D" id="3.40.50.970">
    <property type="match status" value="2"/>
</dbReference>
<dbReference type="CDD" id="cd02014">
    <property type="entry name" value="TPP_POX"/>
    <property type="match status" value="1"/>
</dbReference>
<keyword evidence="7" id="KW-0670">Pyruvate</keyword>
<dbReference type="GO" id="GO:0030976">
    <property type="term" value="F:thiamine pyrophosphate binding"/>
    <property type="evidence" value="ECO:0007669"/>
    <property type="project" value="InterPro"/>
</dbReference>
<evidence type="ECO:0000256" key="1">
    <source>
        <dbReference type="ARBA" id="ARBA00007812"/>
    </source>
</evidence>
<dbReference type="GO" id="GO:0000287">
    <property type="term" value="F:magnesium ion binding"/>
    <property type="evidence" value="ECO:0007669"/>
    <property type="project" value="InterPro"/>
</dbReference>
<dbReference type="PANTHER" id="PTHR42981:SF2">
    <property type="entry name" value="PYRUVATE DEHYDROGENASE [UBIQUINONE]"/>
    <property type="match status" value="1"/>
</dbReference>
<sequence>MAQQVSDLIVERLLAWGVDTIFGFPGDGVNGFFEALRTHQDKLRFIQVRHEESAAFAAVGYAKYSGRIGVCVATSGPGGIHLLNGLYDAKCDQQPVLAITGHTFHDLIGMDYQQDVDLDKLYMDVSVFNQRVMGPAHAVNCVDAAIRTAYAKRGVSHICIPKDIQEWPVSVSGKLRSGANIPHHSGDWSAPSSAHPSSTLIRKAAEIINAGSKVAIMAGRGALHCREEISQLADRVGGPVIKPLLGKAVLPDRSPYTTGGIGLLGTAPSIDAMDDCDTLIVVGSSFPYMEFLPKPGQAKCVQIELDASRIGLRHQVDIGLVGDAKAILTDLLPLLNENKEKKFLKAAQENMTSWNKLMEERGTRTSMPLKPQVVTYTLNKLLNDDAIVSSDSGTIATWTARYIEMRGTMKFSLSGSLATMANGLPYSIGAAAAFPGRQVICIVGDGGLTMLLGELATIAKYKFPVKVIVIKNNVLGEIKWEQMILDGNPEFGVELQPIDFAKVAEACGTAGYTVEHPEDVERVLGEALRHDGPALVQAVVDPNEPPMPGKITTQQAIKFAEAILRGQKNAMTIIKDIAEDKIREVV</sequence>
<dbReference type="InterPro" id="IPR029035">
    <property type="entry name" value="DHS-like_NAD/FAD-binding_dom"/>
</dbReference>
<evidence type="ECO:0000256" key="3">
    <source>
        <dbReference type="RuleBase" id="RU362132"/>
    </source>
</evidence>
<accession>A0A916S2R7</accession>
<dbReference type="InterPro" id="IPR047212">
    <property type="entry name" value="TPP_POXB-like"/>
</dbReference>
<dbReference type="Gene3D" id="3.40.50.1220">
    <property type="entry name" value="TPP-binding domain"/>
    <property type="match status" value="1"/>
</dbReference>
<dbReference type="Proteomes" id="UP000648801">
    <property type="component" value="Unassembled WGS sequence"/>
</dbReference>
<dbReference type="InterPro" id="IPR012001">
    <property type="entry name" value="Thiamin_PyroP_enz_TPP-bd_dom"/>
</dbReference>
<dbReference type="InterPro" id="IPR047211">
    <property type="entry name" value="POXB-like"/>
</dbReference>
<dbReference type="InterPro" id="IPR047210">
    <property type="entry name" value="TPP_PYR_POXB-like"/>
</dbReference>
<dbReference type="PROSITE" id="PS00187">
    <property type="entry name" value="TPP_ENZYMES"/>
    <property type="match status" value="1"/>
</dbReference>
<reference evidence="7" key="1">
    <citation type="journal article" date="2014" name="Int. J. Syst. Evol. Microbiol.">
        <title>Complete genome sequence of Corynebacterium casei LMG S-19264T (=DSM 44701T), isolated from a smear-ripened cheese.</title>
        <authorList>
            <consortium name="US DOE Joint Genome Institute (JGI-PGF)"/>
            <person name="Walter F."/>
            <person name="Albersmeier A."/>
            <person name="Kalinowski J."/>
            <person name="Ruckert C."/>
        </authorList>
    </citation>
    <scope>NUCLEOTIDE SEQUENCE</scope>
    <source>
        <strain evidence="7">CGMCC 1.15447</strain>
    </source>
</reference>
<evidence type="ECO:0000256" key="2">
    <source>
        <dbReference type="ARBA" id="ARBA00023052"/>
    </source>
</evidence>
<dbReference type="Pfam" id="PF02776">
    <property type="entry name" value="TPP_enzyme_N"/>
    <property type="match status" value="1"/>
</dbReference>
<dbReference type="InterPro" id="IPR000399">
    <property type="entry name" value="TPP-bd_CS"/>
</dbReference>
<comment type="caution">
    <text evidence="7">The sequence shown here is derived from an EMBL/GenBank/DDBJ whole genome shotgun (WGS) entry which is preliminary data.</text>
</comment>
<keyword evidence="8" id="KW-1185">Reference proteome</keyword>
<proteinExistence type="inferred from homology"/>
<dbReference type="RefSeq" id="WP_188760817.1">
    <property type="nucleotide sequence ID" value="NZ_BMJB01000005.1"/>
</dbReference>
<keyword evidence="2 3" id="KW-0786">Thiamine pyrophosphate</keyword>
<dbReference type="GO" id="GO:0019752">
    <property type="term" value="P:carboxylic acid metabolic process"/>
    <property type="evidence" value="ECO:0007669"/>
    <property type="project" value="UniProtKB-ARBA"/>
</dbReference>
<evidence type="ECO:0000313" key="8">
    <source>
        <dbReference type="Proteomes" id="UP000648801"/>
    </source>
</evidence>
<dbReference type="InterPro" id="IPR029061">
    <property type="entry name" value="THDP-binding"/>
</dbReference>
<dbReference type="Pfam" id="PF00205">
    <property type="entry name" value="TPP_enzyme_M"/>
    <property type="match status" value="1"/>
</dbReference>
<feature type="domain" description="Thiamine pyrophosphate enzyme N-terminal TPP-binding" evidence="6">
    <location>
        <begin position="4"/>
        <end position="117"/>
    </location>
</feature>
<name>A0A916S2R7_9BACT</name>